<proteinExistence type="predicted"/>
<dbReference type="Pfam" id="PF00092">
    <property type="entry name" value="VWA"/>
    <property type="match status" value="2"/>
</dbReference>
<dbReference type="InterPro" id="IPR036465">
    <property type="entry name" value="vWFA_dom_sf"/>
</dbReference>
<protein>
    <recommendedName>
        <fullName evidence="2">VWFA domain-containing protein</fullName>
    </recommendedName>
</protein>
<dbReference type="PANTHER" id="PTHR24020">
    <property type="entry name" value="COLLAGEN ALPHA"/>
    <property type="match status" value="1"/>
</dbReference>
<dbReference type="CDD" id="cd01450">
    <property type="entry name" value="vWFA_subfamily_ECM"/>
    <property type="match status" value="1"/>
</dbReference>
<reference evidence="3 4" key="2">
    <citation type="journal article" date="2019" name="G3 (Bethesda)">
        <title>Hybrid Assembly of the Genome of the Entomopathogenic Nematode Steinernema carpocapsae Identifies the X-Chromosome.</title>
        <authorList>
            <person name="Serra L."/>
            <person name="Macchietto M."/>
            <person name="Macias-Munoz A."/>
            <person name="McGill C.J."/>
            <person name="Rodriguez I.M."/>
            <person name="Rodriguez B."/>
            <person name="Murad R."/>
            <person name="Mortazavi A."/>
        </authorList>
    </citation>
    <scope>NUCLEOTIDE SEQUENCE [LARGE SCALE GENOMIC DNA]</scope>
    <source>
        <strain evidence="3 4">ALL</strain>
    </source>
</reference>
<dbReference type="EMBL" id="AZBU02000005">
    <property type="protein sequence ID" value="TKR78091.1"/>
    <property type="molecule type" value="Genomic_DNA"/>
</dbReference>
<feature type="domain" description="VWFA" evidence="2">
    <location>
        <begin position="38"/>
        <end position="227"/>
    </location>
</feature>
<accession>A0A4U5N7K4</accession>
<keyword evidence="1" id="KW-0732">Signal</keyword>
<name>A0A4U5N7K4_STECR</name>
<dbReference type="OrthoDB" id="6262482at2759"/>
<dbReference type="SUPFAM" id="SSF53300">
    <property type="entry name" value="vWA-like"/>
    <property type="match status" value="2"/>
</dbReference>
<dbReference type="SMART" id="SM00327">
    <property type="entry name" value="VWA"/>
    <property type="match status" value="2"/>
</dbReference>
<keyword evidence="4" id="KW-1185">Reference proteome</keyword>
<evidence type="ECO:0000259" key="2">
    <source>
        <dbReference type="PROSITE" id="PS50234"/>
    </source>
</evidence>
<feature type="chain" id="PRO_5020877261" description="VWFA domain-containing protein" evidence="1">
    <location>
        <begin position="22"/>
        <end position="436"/>
    </location>
</feature>
<sequence>MASPALLGLLGVFLLSSSTSASSYCLKTDCNPRNLYADYVILIDSSRPMGQSNFDALKKTLTTFTNDVRIGSDSDNVQMQFITYSMTATSHGTLQQGSNAVFVNQTINSLTFDDFGTREITKALQVEQSTVNVANGWRAGAKHILVLFSADSFTGTLPESNGLLAKVRSKYDMLLAVGIGSSAIKNTYLELEQFAGTAEDTMFLSSADQLQYAKYWLAKNGCSKSHMVTTTQAPTPAPTQAPSVTCQLKTLAYDIYLLIDSSIALSTSDFQGLKNQLVSFVQMYNIADSASQFGLTTVSIGAELFYTGIRNGQTKDSFISKIKILTQDGTNGQTLKLAFQSIEHAYLKKFDTSKSPQLAIYVTSNTDFDTAPYDYIKSLKSKYGLKTLAVRYSSSADASLLAQVAGGAACVYDATSSPKAGMVAWLQEATCKKSFC</sequence>
<organism evidence="3 4">
    <name type="scientific">Steinernema carpocapsae</name>
    <name type="common">Entomopathogenic nematode</name>
    <dbReference type="NCBI Taxonomy" id="34508"/>
    <lineage>
        <taxon>Eukaryota</taxon>
        <taxon>Metazoa</taxon>
        <taxon>Ecdysozoa</taxon>
        <taxon>Nematoda</taxon>
        <taxon>Chromadorea</taxon>
        <taxon>Rhabditida</taxon>
        <taxon>Tylenchina</taxon>
        <taxon>Panagrolaimomorpha</taxon>
        <taxon>Strongyloidoidea</taxon>
        <taxon>Steinernematidae</taxon>
        <taxon>Steinernema</taxon>
    </lineage>
</organism>
<evidence type="ECO:0000256" key="1">
    <source>
        <dbReference type="SAM" id="SignalP"/>
    </source>
</evidence>
<feature type="signal peptide" evidence="1">
    <location>
        <begin position="1"/>
        <end position="21"/>
    </location>
</feature>
<evidence type="ECO:0000313" key="4">
    <source>
        <dbReference type="Proteomes" id="UP000298663"/>
    </source>
</evidence>
<dbReference type="Proteomes" id="UP000298663">
    <property type="component" value="Unassembled WGS sequence"/>
</dbReference>
<dbReference type="InterPro" id="IPR002035">
    <property type="entry name" value="VWF_A"/>
</dbReference>
<dbReference type="PANTHER" id="PTHR24020:SF20">
    <property type="entry name" value="PH DOMAIN-CONTAINING PROTEIN"/>
    <property type="match status" value="1"/>
</dbReference>
<reference evidence="3 4" key="1">
    <citation type="journal article" date="2015" name="Genome Biol.">
        <title>Comparative genomics of Steinernema reveals deeply conserved gene regulatory networks.</title>
        <authorList>
            <person name="Dillman A.R."/>
            <person name="Macchietto M."/>
            <person name="Porter C.F."/>
            <person name="Rogers A."/>
            <person name="Williams B."/>
            <person name="Antoshechkin I."/>
            <person name="Lee M.M."/>
            <person name="Goodwin Z."/>
            <person name="Lu X."/>
            <person name="Lewis E.E."/>
            <person name="Goodrich-Blair H."/>
            <person name="Stock S.P."/>
            <person name="Adams B.J."/>
            <person name="Sternberg P.W."/>
            <person name="Mortazavi A."/>
        </authorList>
    </citation>
    <scope>NUCLEOTIDE SEQUENCE [LARGE SCALE GENOMIC DNA]</scope>
    <source>
        <strain evidence="3 4">ALL</strain>
    </source>
</reference>
<dbReference type="PROSITE" id="PS50234">
    <property type="entry name" value="VWFA"/>
    <property type="match status" value="2"/>
</dbReference>
<feature type="domain" description="VWFA" evidence="2">
    <location>
        <begin position="254"/>
        <end position="406"/>
    </location>
</feature>
<evidence type="ECO:0000313" key="3">
    <source>
        <dbReference type="EMBL" id="TKR78091.1"/>
    </source>
</evidence>
<dbReference type="AlphaFoldDB" id="A0A4U5N7K4"/>
<dbReference type="InterPro" id="IPR050525">
    <property type="entry name" value="ECM_Assembly_Org"/>
</dbReference>
<gene>
    <name evidence="3" type="ORF">L596_018953</name>
</gene>
<dbReference type="Gene3D" id="3.40.50.410">
    <property type="entry name" value="von Willebrand factor, type A domain"/>
    <property type="match status" value="2"/>
</dbReference>
<comment type="caution">
    <text evidence="3">The sequence shown here is derived from an EMBL/GenBank/DDBJ whole genome shotgun (WGS) entry which is preliminary data.</text>
</comment>